<dbReference type="Gene3D" id="3.40.50.12470">
    <property type="match status" value="1"/>
</dbReference>
<name>A0A0U2P879_9BACL</name>
<dbReference type="GO" id="GO:0030976">
    <property type="term" value="F:thiamine pyrophosphate binding"/>
    <property type="evidence" value="ECO:0007669"/>
    <property type="project" value="UniProtKB-UniRule"/>
</dbReference>
<dbReference type="InterPro" id="IPR001017">
    <property type="entry name" value="DH_E1"/>
</dbReference>
<dbReference type="FunFam" id="3.40.50.970:FF:000036">
    <property type="entry name" value="2-oxoglutarate dehydrogenase E1 component"/>
    <property type="match status" value="1"/>
</dbReference>
<dbReference type="GO" id="GO:0005829">
    <property type="term" value="C:cytosol"/>
    <property type="evidence" value="ECO:0007669"/>
    <property type="project" value="TreeGrafter"/>
</dbReference>
<dbReference type="SMART" id="SM00861">
    <property type="entry name" value="Transket_pyr"/>
    <property type="match status" value="1"/>
</dbReference>
<dbReference type="EC" id="1.2.4.2" evidence="6"/>
<evidence type="ECO:0000256" key="2">
    <source>
        <dbReference type="ARBA" id="ARBA00023002"/>
    </source>
</evidence>
<dbReference type="Pfam" id="PF02779">
    <property type="entry name" value="Transket_pyr"/>
    <property type="match status" value="1"/>
</dbReference>
<dbReference type="InterPro" id="IPR023784">
    <property type="entry name" value="2oxoglutarate_DH_E1_bac"/>
</dbReference>
<comment type="subunit">
    <text evidence="6">Homodimer. Part of the 2-oxoglutarate dehydrogenase (OGDH) complex composed of E1 (2-oxoglutarate dehydrogenase), E2 (dihydrolipoamide succinyltransferase) and E3 (dihydrolipoamide dehydrogenase); the complex contains multiple copies of the three enzymatic components (E1, E2 and E3).</text>
</comment>
<keyword evidence="9" id="KW-1185">Reference proteome</keyword>
<evidence type="ECO:0000259" key="7">
    <source>
        <dbReference type="SMART" id="SM00861"/>
    </source>
</evidence>
<dbReference type="PIRSF" id="PIRSF000157">
    <property type="entry name" value="Oxoglu_dh_E1"/>
    <property type="match status" value="1"/>
</dbReference>
<comment type="cofactor">
    <cofactor evidence="1 6">
        <name>thiamine diphosphate</name>
        <dbReference type="ChEBI" id="CHEBI:58937"/>
    </cofactor>
</comment>
<dbReference type="InterPro" id="IPR011603">
    <property type="entry name" value="2oxoglutarate_DH_E1"/>
</dbReference>
<organism evidence="8 9">
    <name type="scientific">Planococcus rifietoensis</name>
    <dbReference type="NCBI Taxonomy" id="200991"/>
    <lineage>
        <taxon>Bacteria</taxon>
        <taxon>Bacillati</taxon>
        <taxon>Bacillota</taxon>
        <taxon>Bacilli</taxon>
        <taxon>Bacillales</taxon>
        <taxon>Caryophanaceae</taxon>
        <taxon>Planococcus</taxon>
    </lineage>
</organism>
<keyword evidence="3 6" id="KW-0786">Thiamine pyrophosphate</keyword>
<evidence type="ECO:0000256" key="4">
    <source>
        <dbReference type="ARBA" id="ARBA00023152"/>
    </source>
</evidence>
<evidence type="ECO:0000256" key="1">
    <source>
        <dbReference type="ARBA" id="ARBA00001964"/>
    </source>
</evidence>
<dbReference type="NCBIfam" id="NF008907">
    <property type="entry name" value="PRK12270.1"/>
    <property type="match status" value="1"/>
</dbReference>
<dbReference type="HAMAP" id="MF_01169">
    <property type="entry name" value="SucA_OdhA"/>
    <property type="match status" value="1"/>
</dbReference>
<dbReference type="NCBIfam" id="TIGR00239">
    <property type="entry name" value="2oxo_dh_E1"/>
    <property type="match status" value="1"/>
</dbReference>
<evidence type="ECO:0000313" key="8">
    <source>
        <dbReference type="EMBL" id="ALS73943.1"/>
    </source>
</evidence>
<protein>
    <recommendedName>
        <fullName evidence="6">2-oxoglutarate dehydrogenase E1 component</fullName>
        <ecNumber evidence="6">1.2.4.2</ecNumber>
    </recommendedName>
    <alternativeName>
        <fullName evidence="6">Alpha-ketoglutarate dehydrogenase</fullName>
    </alternativeName>
</protein>
<comment type="function">
    <text evidence="6">E1 component of the 2-oxoglutarate dehydrogenase (OGDH) complex which catalyzes the decarboxylation of 2-oxoglutarate, the first step in the conversion of 2-oxoglutarate to succinyl-CoA and CO(2).</text>
</comment>
<feature type="domain" description="Transketolase-like pyrimidine-binding" evidence="7">
    <location>
        <begin position="595"/>
        <end position="791"/>
    </location>
</feature>
<dbReference type="Gene3D" id="1.10.287.1150">
    <property type="entry name" value="TPP helical domain"/>
    <property type="match status" value="1"/>
</dbReference>
<dbReference type="GO" id="GO:0045252">
    <property type="term" value="C:oxoglutarate dehydrogenase complex"/>
    <property type="evidence" value="ECO:0007669"/>
    <property type="project" value="TreeGrafter"/>
</dbReference>
<gene>
    <name evidence="6" type="primary">odhA</name>
    <name evidence="8" type="ORF">AUC31_01165</name>
</gene>
<dbReference type="InterPro" id="IPR031717">
    <property type="entry name" value="ODO-1/KGD_C"/>
</dbReference>
<dbReference type="STRING" id="200991.AUC31_01165"/>
<dbReference type="InterPro" id="IPR042179">
    <property type="entry name" value="KGD_C_sf"/>
</dbReference>
<dbReference type="EMBL" id="CP013659">
    <property type="protein sequence ID" value="ALS73943.1"/>
    <property type="molecule type" value="Genomic_DNA"/>
</dbReference>
<evidence type="ECO:0000256" key="5">
    <source>
        <dbReference type="ARBA" id="ARBA00051911"/>
    </source>
</evidence>
<dbReference type="NCBIfam" id="NF006914">
    <property type="entry name" value="PRK09404.1"/>
    <property type="match status" value="1"/>
</dbReference>
<dbReference type="InterPro" id="IPR029061">
    <property type="entry name" value="THDP-binding"/>
</dbReference>
<dbReference type="GO" id="GO:0004591">
    <property type="term" value="F:oxoglutarate dehydrogenase (succinyl-transferring) activity"/>
    <property type="evidence" value="ECO:0007669"/>
    <property type="project" value="UniProtKB-UniRule"/>
</dbReference>
<accession>A0A0U2P879</accession>
<dbReference type="PANTHER" id="PTHR23152:SF4">
    <property type="entry name" value="2-OXOADIPATE DEHYDROGENASE COMPLEX COMPONENT E1"/>
    <property type="match status" value="1"/>
</dbReference>
<proteinExistence type="inferred from homology"/>
<keyword evidence="2 6" id="KW-0560">Oxidoreductase</keyword>
<dbReference type="Pfam" id="PF16870">
    <property type="entry name" value="OxoGdeHyase_C"/>
    <property type="match status" value="1"/>
</dbReference>
<keyword evidence="4 6" id="KW-0324">Glycolysis</keyword>
<dbReference type="SUPFAM" id="SSF52518">
    <property type="entry name" value="Thiamin diphosphate-binding fold (THDP-binding)"/>
    <property type="match status" value="2"/>
</dbReference>
<dbReference type="GO" id="GO:0006096">
    <property type="term" value="P:glycolytic process"/>
    <property type="evidence" value="ECO:0007669"/>
    <property type="project" value="UniProtKB-UniRule"/>
</dbReference>
<dbReference type="KEGG" id="prt:AUC31_01165"/>
<dbReference type="RefSeq" id="WP_058380652.1">
    <property type="nucleotide sequence ID" value="NZ_CP013659.2"/>
</dbReference>
<dbReference type="OrthoDB" id="9759785at2"/>
<dbReference type="Gene3D" id="3.40.50.11610">
    <property type="entry name" value="Multifunctional 2-oxoglutarate metabolism enzyme, C-terminal domain"/>
    <property type="match status" value="1"/>
</dbReference>
<dbReference type="GO" id="GO:0006099">
    <property type="term" value="P:tricarboxylic acid cycle"/>
    <property type="evidence" value="ECO:0007669"/>
    <property type="project" value="TreeGrafter"/>
</dbReference>
<dbReference type="Proteomes" id="UP000067683">
    <property type="component" value="Chromosome"/>
</dbReference>
<evidence type="ECO:0000313" key="9">
    <source>
        <dbReference type="Proteomes" id="UP000067683"/>
    </source>
</evidence>
<dbReference type="Pfam" id="PF00676">
    <property type="entry name" value="E1_dh"/>
    <property type="match status" value="1"/>
</dbReference>
<dbReference type="Gene3D" id="3.40.50.970">
    <property type="match status" value="1"/>
</dbReference>
<dbReference type="PANTHER" id="PTHR23152">
    <property type="entry name" value="2-OXOGLUTARATE DEHYDROGENASE"/>
    <property type="match status" value="1"/>
</dbReference>
<sequence length="942" mass="105249">MSTNQPDTKSPWNSITGPNLGYVMEMYDLYQESPELIDPEFAELFKQYGPPAEQPAVQTGDASVASAGVAVEPNRFEKVLAAVNLAEAIRAHGHLASDIYPLEDQPRDTERLEISKYGLTEADLKDVPVSLILENAPAEVKNGLDAINYLKSLYTDKIAYEFAHVIQPQERSWIQSKIEAGDMKPKLDADKKKQVLDLLTRVEGFEKFVHRTFVGQKRFSIEGVDSLVVLMDELVRMSESAGTENIMIGMAHRGRLNVLTHILHKPYEMMFAGFAHVGDEAFLPEDGSLEITKGWFGDVKYHMGAAHSSKAGTKIKLAYNPSHLEVVSPIVTGQTRAAQEMTSKSGLASHEPNKAYSILVHGDAAFPGQGIVTETLNFSRIKGYQTGGSIHIIANNLIGFTTEQHDSRSTHYSSDPAKGFEVPVLHVNADDPEAVVAVARLAFEYREKFGKDILIDLIGYRRYGHNEMDEPLVTNPMMYHGVHQHDTVRELYGKQLASESVLSEDEVKKLDADIQKVMQEAYDKVKENKSDDHPKLEMPEAVLNGFPEIETGVGKDILEKMNNELLSWPQDFSAFGKLARILKRREEPFKGKGKIDWAHAETLAFGAILQEGNPIRLTGQDAQRGTFAHRHLVLHDEKNGNELVPLHHISDSKASFVVYNSPLSEASILGFEYGYNVENDKALVIWEAQYGDFANMAQVMFDQFISSGRAKWGQKSGLVMLLPHGYEGQGPEHSSARLERYLQMAGENNWTVANLSSAANYFHILRRQAKMLGEEAIRPLIIVSPKSLLRHPLVGAEVDQLAQGKFETVIEQPGMGQDAKKVKRLLFASGKMAIDLAERVKDGKGYEWAHIVRVEQLYPFPAEKIKAIVDRYPNAKELAWVQEEPQNMGSWSFADPYLRELADGKEVKYYGRMKRQSPAEGDGESHKVEQARIIDEALAKSK</sequence>
<dbReference type="InterPro" id="IPR005475">
    <property type="entry name" value="Transketolase-like_Pyr-bd"/>
</dbReference>
<comment type="similarity">
    <text evidence="6">Belongs to the alpha-ketoglutarate dehydrogenase family.</text>
</comment>
<comment type="catalytic activity">
    <reaction evidence="5 6">
        <text>N(6)-[(R)-lipoyl]-L-lysyl-[protein] + 2-oxoglutarate + H(+) = N(6)-[(R)-S(8)-succinyldihydrolipoyl]-L-lysyl-[protein] + CO2</text>
        <dbReference type="Rhea" id="RHEA:12188"/>
        <dbReference type="Rhea" id="RHEA-COMP:10474"/>
        <dbReference type="Rhea" id="RHEA-COMP:20092"/>
        <dbReference type="ChEBI" id="CHEBI:15378"/>
        <dbReference type="ChEBI" id="CHEBI:16526"/>
        <dbReference type="ChEBI" id="CHEBI:16810"/>
        <dbReference type="ChEBI" id="CHEBI:83099"/>
        <dbReference type="ChEBI" id="CHEBI:83120"/>
        <dbReference type="EC" id="1.2.4.2"/>
    </reaction>
</comment>
<evidence type="ECO:0000256" key="3">
    <source>
        <dbReference type="ARBA" id="ARBA00023052"/>
    </source>
</evidence>
<dbReference type="AlphaFoldDB" id="A0A0U2P879"/>
<evidence type="ECO:0000256" key="6">
    <source>
        <dbReference type="HAMAP-Rule" id="MF_01169"/>
    </source>
</evidence>
<dbReference type="CDD" id="cd02016">
    <property type="entry name" value="TPP_E1_OGDC_like"/>
    <property type="match status" value="1"/>
</dbReference>
<reference evidence="8" key="1">
    <citation type="submission" date="2016-01" db="EMBL/GenBank/DDBJ databases">
        <title>Complete genome of Planococcus rifietoensis type strain M8.</title>
        <authorList>
            <person name="See-Too W.S."/>
        </authorList>
    </citation>
    <scope>NUCLEOTIDE SEQUENCE [LARGE SCALE GENOMIC DNA]</scope>
    <source>
        <strain evidence="8">M8</strain>
    </source>
</reference>